<comment type="caution">
    <text evidence="2">The sequence shown here is derived from an EMBL/GenBank/DDBJ whole genome shotgun (WGS) entry which is preliminary data.</text>
</comment>
<dbReference type="Pfam" id="PF13637">
    <property type="entry name" value="Ank_4"/>
    <property type="match status" value="1"/>
</dbReference>
<protein>
    <recommendedName>
        <fullName evidence="4">Ankyrin repeat protein</fullName>
    </recommendedName>
</protein>
<dbReference type="PANTHER" id="PTHR46586:SF3">
    <property type="entry name" value="ANKYRIN REPEAT-CONTAINING PROTEIN"/>
    <property type="match status" value="1"/>
</dbReference>
<dbReference type="Proteomes" id="UP001527925">
    <property type="component" value="Unassembled WGS sequence"/>
</dbReference>
<reference evidence="2 3" key="1">
    <citation type="submission" date="2023-09" db="EMBL/GenBank/DDBJ databases">
        <title>Pangenome analysis of Batrachochytrium dendrobatidis and related Chytrids.</title>
        <authorList>
            <person name="Yacoub M.N."/>
            <person name="Stajich J.E."/>
            <person name="James T.Y."/>
        </authorList>
    </citation>
    <scope>NUCLEOTIDE SEQUENCE [LARGE SCALE GENOMIC DNA]</scope>
    <source>
        <strain evidence="2 3">JEL0888</strain>
    </source>
</reference>
<sequence length="583" mass="64520">MADIRTNDAPAAALAAPPPPAQPAAAHADPAAATAQHDRLAERLDGQPAPPPAVSPPLAAAPASTTSQPPPSTASDAARAVRFRPSATNEWDRMPAEIQNKILAHAGVLTLWVNGRIDDAKLDIDQFKALLSDVFETNWQGDLTTLPFDKFNHSYLDDPFWQLRSRSMHTRVKALGFDNLKSGLEQAAMLNGWTDLLDFEQPRGIARNAARCGSITMLEHLVDERKVVTLDEAVARQAAEFGHLDLLKWLHDRMPDGSWSAEVMNCAAEHGHLSVVKWLHMNRTEGCTTDAMDKAAFNGFLNVIKWLHANRTEGCTEKALNYACWVGKFNIVIWLHMNRTEGCTTSAMDGAASEGYLTIIKWLQENRTEGCTTDAIDFASMYGFVDCVKWLHANRNEGCTSSAIEYAAQHGHADIVEFLHKNRTEGSIREAAKTAAQYNQCLVLQRIDTLAPDAITGTLVDEAASYGCLSALEWLIDKTGVTPRADAITLAVRNGNVRILPWFRKHMPDMFRAHAASKFGNESADAVIDWFDREDLPSYYADVISLAIKEQQILVVKWFLEHLGEKWFDGRNRKLARELVGTA</sequence>
<accession>A0ABR4N2J9</accession>
<keyword evidence="3" id="KW-1185">Reference proteome</keyword>
<dbReference type="Gene3D" id="1.25.40.20">
    <property type="entry name" value="Ankyrin repeat-containing domain"/>
    <property type="match status" value="2"/>
</dbReference>
<organism evidence="2 3">
    <name type="scientific">Polyrhizophydium stewartii</name>
    <dbReference type="NCBI Taxonomy" id="2732419"/>
    <lineage>
        <taxon>Eukaryota</taxon>
        <taxon>Fungi</taxon>
        <taxon>Fungi incertae sedis</taxon>
        <taxon>Chytridiomycota</taxon>
        <taxon>Chytridiomycota incertae sedis</taxon>
        <taxon>Chytridiomycetes</taxon>
        <taxon>Rhizophydiales</taxon>
        <taxon>Rhizophydiales incertae sedis</taxon>
        <taxon>Polyrhizophydium</taxon>
    </lineage>
</organism>
<evidence type="ECO:0000313" key="2">
    <source>
        <dbReference type="EMBL" id="KAL2913724.1"/>
    </source>
</evidence>
<dbReference type="Pfam" id="PF12796">
    <property type="entry name" value="Ank_2"/>
    <property type="match status" value="1"/>
</dbReference>
<gene>
    <name evidence="2" type="ORF">HK105_206740</name>
</gene>
<feature type="region of interest" description="Disordered" evidence="1">
    <location>
        <begin position="1"/>
        <end position="78"/>
    </location>
</feature>
<dbReference type="SUPFAM" id="SSF48403">
    <property type="entry name" value="Ankyrin repeat"/>
    <property type="match status" value="1"/>
</dbReference>
<dbReference type="EMBL" id="JADGIZ020000042">
    <property type="protein sequence ID" value="KAL2913724.1"/>
    <property type="molecule type" value="Genomic_DNA"/>
</dbReference>
<evidence type="ECO:0000256" key="1">
    <source>
        <dbReference type="SAM" id="MobiDB-lite"/>
    </source>
</evidence>
<feature type="compositionally biased region" description="Basic and acidic residues" evidence="1">
    <location>
        <begin position="36"/>
        <end position="45"/>
    </location>
</feature>
<feature type="compositionally biased region" description="Low complexity" evidence="1">
    <location>
        <begin position="23"/>
        <end position="35"/>
    </location>
</feature>
<feature type="compositionally biased region" description="Low complexity" evidence="1">
    <location>
        <begin position="56"/>
        <end position="78"/>
    </location>
</feature>
<evidence type="ECO:0000313" key="3">
    <source>
        <dbReference type="Proteomes" id="UP001527925"/>
    </source>
</evidence>
<proteinExistence type="predicted"/>
<evidence type="ECO:0008006" key="4">
    <source>
        <dbReference type="Google" id="ProtNLM"/>
    </source>
</evidence>
<name>A0ABR4N2J9_9FUNG</name>
<dbReference type="PANTHER" id="PTHR46586">
    <property type="entry name" value="ANKYRIN REPEAT-CONTAINING PROTEIN"/>
    <property type="match status" value="1"/>
</dbReference>
<dbReference type="InterPro" id="IPR002110">
    <property type="entry name" value="Ankyrin_rpt"/>
</dbReference>
<dbReference type="InterPro" id="IPR052050">
    <property type="entry name" value="SecEffector_AnkRepeat"/>
</dbReference>
<dbReference type="InterPro" id="IPR036770">
    <property type="entry name" value="Ankyrin_rpt-contain_sf"/>
</dbReference>